<evidence type="ECO:0000259" key="1">
    <source>
        <dbReference type="Pfam" id="PF04149"/>
    </source>
</evidence>
<dbReference type="AlphaFoldDB" id="A0A852ZDY0"/>
<dbReference type="InterPro" id="IPR007278">
    <property type="entry name" value="DUF397"/>
</dbReference>
<reference evidence="2 3" key="1">
    <citation type="submission" date="2020-07" db="EMBL/GenBank/DDBJ databases">
        <title>Genomic Encyclopedia of Type Strains, Phase III (KMG-III): the genomes of soil and plant-associated and newly described type strains.</title>
        <authorList>
            <person name="Whitman W."/>
        </authorList>
    </citation>
    <scope>NUCLEOTIDE SEQUENCE [LARGE SCALE GENOMIC DNA]</scope>
    <source>
        <strain evidence="2 3">CECT 8576</strain>
    </source>
</reference>
<dbReference type="Pfam" id="PF04149">
    <property type="entry name" value="DUF397"/>
    <property type="match status" value="1"/>
</dbReference>
<name>A0A852ZDY0_9ACTN</name>
<sequence length="72" mass="7673">MFDTGWTKSSYSAAAGDNCVEVRLTATGVGVRDSENPDEAVRTFSGATWKSCVDGIRAGRFADTSRHGCPGW</sequence>
<proteinExistence type="predicted"/>
<organism evidence="2 3">
    <name type="scientific">Actinopolyspora biskrensis</name>
    <dbReference type="NCBI Taxonomy" id="1470178"/>
    <lineage>
        <taxon>Bacteria</taxon>
        <taxon>Bacillati</taxon>
        <taxon>Actinomycetota</taxon>
        <taxon>Actinomycetes</taxon>
        <taxon>Actinopolysporales</taxon>
        <taxon>Actinopolysporaceae</taxon>
        <taxon>Actinopolyspora</taxon>
    </lineage>
</organism>
<gene>
    <name evidence="2" type="ORF">FHR84_003542</name>
</gene>
<dbReference type="EMBL" id="JACBYW010000006">
    <property type="protein sequence ID" value="NYH80193.1"/>
    <property type="molecule type" value="Genomic_DNA"/>
</dbReference>
<dbReference type="Proteomes" id="UP000548304">
    <property type="component" value="Unassembled WGS sequence"/>
</dbReference>
<keyword evidence="3" id="KW-1185">Reference proteome</keyword>
<dbReference type="RefSeq" id="WP_179536534.1">
    <property type="nucleotide sequence ID" value="NZ_JACBYW010000006.1"/>
</dbReference>
<evidence type="ECO:0000313" key="3">
    <source>
        <dbReference type="Proteomes" id="UP000548304"/>
    </source>
</evidence>
<evidence type="ECO:0000313" key="2">
    <source>
        <dbReference type="EMBL" id="NYH80193.1"/>
    </source>
</evidence>
<feature type="domain" description="DUF397" evidence="1">
    <location>
        <begin position="5"/>
        <end position="57"/>
    </location>
</feature>
<comment type="caution">
    <text evidence="2">The sequence shown here is derived from an EMBL/GenBank/DDBJ whole genome shotgun (WGS) entry which is preliminary data.</text>
</comment>
<accession>A0A852ZDY0</accession>
<protein>
    <recommendedName>
        <fullName evidence="1">DUF397 domain-containing protein</fullName>
    </recommendedName>
</protein>